<feature type="compositionally biased region" description="Basic and acidic residues" evidence="1">
    <location>
        <begin position="954"/>
        <end position="965"/>
    </location>
</feature>
<dbReference type="SMART" id="SM00209">
    <property type="entry name" value="TSP1"/>
    <property type="match status" value="3"/>
</dbReference>
<name>A0ABP0G2B0_CLALP</name>
<feature type="compositionally biased region" description="Basic residues" evidence="1">
    <location>
        <begin position="938"/>
        <end position="953"/>
    </location>
</feature>
<dbReference type="InterPro" id="IPR038877">
    <property type="entry name" value="THSD1"/>
</dbReference>
<dbReference type="SUPFAM" id="SSF82895">
    <property type="entry name" value="TSP-1 type 1 repeat"/>
    <property type="match status" value="3"/>
</dbReference>
<sequence>MKFLLQALLLIASLIYEFIISNAQSAIIRPSVDRLDVAYHTLQKIHATQPAGLERDCYTNLCNFATVSKYFPNLADATEYWALLSCVKYGFTCGAKSRCFGWLSWQPCSARCGSGQQTRYRYCYVTPYWGDRRHGQIAQAHNCTHDSELECMEDPGKPDTWTKWGLWSSCNLPCGMDGKVHRTRTCLPTRDPQYCVGSARELRGCIDLPACPLHGVWTDWAHWTSCKVMTCGNGFHFRLRTCSNPRADGNGIRCQGVGMLQEKCSGKPCNYEDMPPMAHLSEKSYIQYPPHQPTSYLHLVLRFRPITARGTILRYTGIPVEYAKPKVPSNIYIINNPAKNETKVSEEFVRVYMENDHVMVSLSVNGSDLVVMETGKVKVSQWNVVRLLIVSNLVSVRTNDGENMEEVLRDSPLAAARSESNATWYQHMIDQIENSLPESIAASLFGKTRAILAKLKGRITVGKDLDKGESFRGYLAVLRVNFVSFSFIQPAQSEVKLPTDPMTTSGVDVFRHRDVSMGHEEAVLPHFDGTHRVYIPFILKWWTDSFEPPKHDVQSTKADDIIAEDASTLEIVFKPEIKDAIILWNRGRTDIACQWKLTIEDGVQVKLIMATHGGKIHITESDRNIKFRHWNTVVIQFRRVGEMMLQSNNGTIHSTKIPPVTEDTVPGPVLIIGGARHFQHDNSTPSTASQRHVQSFLGFVYSVKQNGVEFSMADKDLLNSKNMPTSLFTSKPAATKFWFFKPTYENKPDGKSSDRILSCEVPFSSDVTIAPTISWLKDDLPVQDNALFQVTTKKQQKFIRSNLFLKPSPDGSKELSGVYSCVVKSDDVHWLLVNHVVAVIHRDIISPSLFSVDNLLLSVEQSLEVSKSQAVFIVLGSVSGACVVIMVTCWLVRRCTKGKKQRGRKTRPSGGAAGTEKDKLVAKNGEDSPLIDQPTTSRHSHRKRRKGLLKRHKVIEPRAGPRDEAEYLLPSDDAVDEVDLYDVTAM</sequence>
<keyword evidence="2" id="KW-0472">Membrane</keyword>
<evidence type="ECO:0000256" key="3">
    <source>
        <dbReference type="SAM" id="SignalP"/>
    </source>
</evidence>
<dbReference type="Gene3D" id="2.20.100.10">
    <property type="entry name" value="Thrombospondin type-1 (TSP1) repeat"/>
    <property type="match status" value="3"/>
</dbReference>
<feature type="chain" id="PRO_5046767518" description="Ig-like domain-containing protein" evidence="3">
    <location>
        <begin position="26"/>
        <end position="986"/>
    </location>
</feature>
<dbReference type="InterPro" id="IPR000884">
    <property type="entry name" value="TSP1_rpt"/>
</dbReference>
<feature type="domain" description="Ig-like" evidence="4">
    <location>
        <begin position="732"/>
        <end position="823"/>
    </location>
</feature>
<dbReference type="InterPro" id="IPR036383">
    <property type="entry name" value="TSP1_rpt_sf"/>
</dbReference>
<organism evidence="5 6">
    <name type="scientific">Clavelina lepadiformis</name>
    <name type="common">Light-bulb sea squirt</name>
    <name type="synonym">Ascidia lepadiformis</name>
    <dbReference type="NCBI Taxonomy" id="159417"/>
    <lineage>
        <taxon>Eukaryota</taxon>
        <taxon>Metazoa</taxon>
        <taxon>Chordata</taxon>
        <taxon>Tunicata</taxon>
        <taxon>Ascidiacea</taxon>
        <taxon>Aplousobranchia</taxon>
        <taxon>Clavelinidae</taxon>
        <taxon>Clavelina</taxon>
    </lineage>
</organism>
<evidence type="ECO:0000313" key="6">
    <source>
        <dbReference type="Proteomes" id="UP001642483"/>
    </source>
</evidence>
<dbReference type="Pfam" id="PF00090">
    <property type="entry name" value="TSP_1"/>
    <property type="match status" value="3"/>
</dbReference>
<dbReference type="PROSITE" id="PS50835">
    <property type="entry name" value="IG_LIKE"/>
    <property type="match status" value="1"/>
</dbReference>
<evidence type="ECO:0000259" key="4">
    <source>
        <dbReference type="PROSITE" id="PS50835"/>
    </source>
</evidence>
<feature type="compositionally biased region" description="Basic and acidic residues" evidence="1">
    <location>
        <begin position="915"/>
        <end position="926"/>
    </location>
</feature>
<dbReference type="PANTHER" id="PTHR16311:SF3">
    <property type="entry name" value="THROMBOSPONDIN TYPE-1 DOMAIN-CONTAINING PROTEIN 1"/>
    <property type="match status" value="1"/>
</dbReference>
<dbReference type="InterPro" id="IPR013320">
    <property type="entry name" value="ConA-like_dom_sf"/>
</dbReference>
<dbReference type="PROSITE" id="PS50092">
    <property type="entry name" value="TSP1"/>
    <property type="match status" value="3"/>
</dbReference>
<comment type="caution">
    <text evidence="5">The sequence shown here is derived from an EMBL/GenBank/DDBJ whole genome shotgun (WGS) entry which is preliminary data.</text>
</comment>
<keyword evidence="2" id="KW-1133">Transmembrane helix</keyword>
<accession>A0ABP0G2B0</accession>
<keyword evidence="3" id="KW-0732">Signal</keyword>
<proteinExistence type="predicted"/>
<feature type="transmembrane region" description="Helical" evidence="2">
    <location>
        <begin position="870"/>
        <end position="892"/>
    </location>
</feature>
<evidence type="ECO:0000256" key="2">
    <source>
        <dbReference type="SAM" id="Phobius"/>
    </source>
</evidence>
<reference evidence="5 6" key="1">
    <citation type="submission" date="2024-02" db="EMBL/GenBank/DDBJ databases">
        <authorList>
            <person name="Daric V."/>
            <person name="Darras S."/>
        </authorList>
    </citation>
    <scope>NUCLEOTIDE SEQUENCE [LARGE SCALE GENOMIC DNA]</scope>
</reference>
<evidence type="ECO:0000256" key="1">
    <source>
        <dbReference type="SAM" id="MobiDB-lite"/>
    </source>
</evidence>
<protein>
    <recommendedName>
        <fullName evidence="4">Ig-like domain-containing protein</fullName>
    </recommendedName>
</protein>
<dbReference type="EMBL" id="CAWYQH010000097">
    <property type="protein sequence ID" value="CAK8684270.1"/>
    <property type="molecule type" value="Genomic_DNA"/>
</dbReference>
<dbReference type="Gene3D" id="2.60.120.200">
    <property type="match status" value="2"/>
</dbReference>
<dbReference type="PANTHER" id="PTHR16311">
    <property type="entry name" value="THROMBOSPONDIN TYPE I DOMAIN-CONTAINING 1"/>
    <property type="match status" value="1"/>
</dbReference>
<dbReference type="Proteomes" id="UP001642483">
    <property type="component" value="Unassembled WGS sequence"/>
</dbReference>
<evidence type="ECO:0000313" key="5">
    <source>
        <dbReference type="EMBL" id="CAK8684270.1"/>
    </source>
</evidence>
<dbReference type="InterPro" id="IPR007110">
    <property type="entry name" value="Ig-like_dom"/>
</dbReference>
<gene>
    <name evidence="5" type="ORF">CVLEPA_LOCUS15261</name>
</gene>
<dbReference type="SUPFAM" id="SSF49899">
    <property type="entry name" value="Concanavalin A-like lectins/glucanases"/>
    <property type="match status" value="2"/>
</dbReference>
<keyword evidence="2" id="KW-0812">Transmembrane</keyword>
<feature type="region of interest" description="Disordered" evidence="1">
    <location>
        <begin position="900"/>
        <end position="965"/>
    </location>
</feature>
<keyword evidence="6" id="KW-1185">Reference proteome</keyword>
<feature type="signal peptide" evidence="3">
    <location>
        <begin position="1"/>
        <end position="25"/>
    </location>
</feature>